<dbReference type="InterPro" id="IPR036388">
    <property type="entry name" value="WH-like_DNA-bd_sf"/>
</dbReference>
<dbReference type="AlphaFoldDB" id="A0A347TJJ0"/>
<dbReference type="SMART" id="SM00347">
    <property type="entry name" value="HTH_MARR"/>
    <property type="match status" value="1"/>
</dbReference>
<dbReference type="GO" id="GO:0003677">
    <property type="term" value="F:DNA binding"/>
    <property type="evidence" value="ECO:0007669"/>
    <property type="project" value="UniProtKB-KW"/>
</dbReference>
<dbReference type="PRINTS" id="PR00598">
    <property type="entry name" value="HTHMARR"/>
</dbReference>
<keyword evidence="7" id="KW-1185">Reference proteome</keyword>
<dbReference type="GO" id="GO:0003700">
    <property type="term" value="F:DNA-binding transcription factor activity"/>
    <property type="evidence" value="ECO:0007669"/>
    <property type="project" value="InterPro"/>
</dbReference>
<feature type="domain" description="HTH marR-type" evidence="4">
    <location>
        <begin position="6"/>
        <end position="138"/>
    </location>
</feature>
<evidence type="ECO:0000256" key="1">
    <source>
        <dbReference type="ARBA" id="ARBA00023015"/>
    </source>
</evidence>
<dbReference type="RefSeq" id="WP_099310525.1">
    <property type="nucleotide sequence ID" value="NZ_CP032101.1"/>
</dbReference>
<evidence type="ECO:0000313" key="7">
    <source>
        <dbReference type="Proteomes" id="UP000224740"/>
    </source>
</evidence>
<keyword evidence="1" id="KW-0805">Transcription regulation</keyword>
<dbReference type="PANTHER" id="PTHR42756:SF1">
    <property type="entry name" value="TRANSCRIPTIONAL REPRESSOR OF EMRAB OPERON"/>
    <property type="match status" value="1"/>
</dbReference>
<organism evidence="5 8">
    <name type="scientific">Malaciobacter marinus</name>
    <dbReference type="NCBI Taxonomy" id="505249"/>
    <lineage>
        <taxon>Bacteria</taxon>
        <taxon>Pseudomonadati</taxon>
        <taxon>Campylobacterota</taxon>
        <taxon>Epsilonproteobacteria</taxon>
        <taxon>Campylobacterales</taxon>
        <taxon>Arcobacteraceae</taxon>
        <taxon>Malaciobacter</taxon>
    </lineage>
</organism>
<accession>A0A347TJJ0</accession>
<evidence type="ECO:0000256" key="3">
    <source>
        <dbReference type="ARBA" id="ARBA00023163"/>
    </source>
</evidence>
<name>A0A347TJJ0_9BACT</name>
<evidence type="ECO:0000256" key="2">
    <source>
        <dbReference type="ARBA" id="ARBA00023125"/>
    </source>
</evidence>
<evidence type="ECO:0000313" key="5">
    <source>
        <dbReference type="EMBL" id="AXX86768.1"/>
    </source>
</evidence>
<dbReference type="KEGG" id="amar:AMRN_1017"/>
<evidence type="ECO:0000259" key="4">
    <source>
        <dbReference type="PROSITE" id="PS50995"/>
    </source>
</evidence>
<reference evidence="6" key="2">
    <citation type="submission" date="2017-09" db="EMBL/GenBank/DDBJ databases">
        <authorList>
            <person name="Perez-Cataluna A."/>
            <person name="Figueras M.J."/>
            <person name="Salas-Masso N."/>
        </authorList>
    </citation>
    <scope>NUCLEOTIDE SEQUENCE</scope>
    <source>
        <strain evidence="6">CECT 7727</strain>
    </source>
</reference>
<evidence type="ECO:0000313" key="6">
    <source>
        <dbReference type="EMBL" id="PHO15971.1"/>
    </source>
</evidence>
<dbReference type="Proteomes" id="UP000224740">
    <property type="component" value="Unassembled WGS sequence"/>
</dbReference>
<dbReference type="SUPFAM" id="SSF46785">
    <property type="entry name" value="Winged helix' DNA-binding domain"/>
    <property type="match status" value="1"/>
</dbReference>
<keyword evidence="2" id="KW-0238">DNA-binding</keyword>
<reference evidence="5 8" key="3">
    <citation type="submission" date="2018-08" db="EMBL/GenBank/DDBJ databases">
        <title>Complete genome of the Arcobacter marinus type strain JCM 15502.</title>
        <authorList>
            <person name="Miller W.G."/>
            <person name="Yee E."/>
            <person name="Huynh S."/>
            <person name="Parker C.T."/>
        </authorList>
    </citation>
    <scope>NUCLEOTIDE SEQUENCE [LARGE SCALE GENOMIC DNA]</scope>
    <source>
        <strain evidence="5 8">JCM 15502</strain>
    </source>
</reference>
<proteinExistence type="predicted"/>
<dbReference type="PROSITE" id="PS50995">
    <property type="entry name" value="HTH_MARR_2"/>
    <property type="match status" value="1"/>
</dbReference>
<reference evidence="7" key="1">
    <citation type="submission" date="2017-09" db="EMBL/GenBank/DDBJ databases">
        <title>Arcobacter canalis sp. nov., a new species isolated from a water canal contaminated with urban sewage.</title>
        <authorList>
            <person name="Perez-Cataluna A."/>
            <person name="Salas-Masso N."/>
            <person name="Figueras M.J."/>
        </authorList>
    </citation>
    <scope>NUCLEOTIDE SEQUENCE [LARGE SCALE GENOMIC DNA]</scope>
    <source>
        <strain evidence="7">CECT 7727</strain>
    </source>
</reference>
<protein>
    <submittedName>
        <fullName evidence="6">MarR family transcriptional regulator</fullName>
    </submittedName>
    <submittedName>
        <fullName evidence="5">Transcriptional regulator, MarR family</fullName>
    </submittedName>
</protein>
<dbReference type="Gene3D" id="1.10.10.10">
    <property type="entry name" value="Winged helix-like DNA-binding domain superfamily/Winged helix DNA-binding domain"/>
    <property type="match status" value="1"/>
</dbReference>
<dbReference type="Pfam" id="PF01047">
    <property type="entry name" value="MarR"/>
    <property type="match status" value="1"/>
</dbReference>
<dbReference type="InterPro" id="IPR036390">
    <property type="entry name" value="WH_DNA-bd_sf"/>
</dbReference>
<dbReference type="Proteomes" id="UP000264693">
    <property type="component" value="Chromosome"/>
</dbReference>
<dbReference type="EMBL" id="NXAO01000016">
    <property type="protein sequence ID" value="PHO15971.1"/>
    <property type="molecule type" value="Genomic_DNA"/>
</dbReference>
<evidence type="ECO:0000313" key="8">
    <source>
        <dbReference type="Proteomes" id="UP000264693"/>
    </source>
</evidence>
<keyword evidence="3" id="KW-0804">Transcription</keyword>
<dbReference type="PANTHER" id="PTHR42756">
    <property type="entry name" value="TRANSCRIPTIONAL REGULATOR, MARR"/>
    <property type="match status" value="1"/>
</dbReference>
<dbReference type="InterPro" id="IPR000835">
    <property type="entry name" value="HTH_MarR-typ"/>
</dbReference>
<dbReference type="EMBL" id="CP032101">
    <property type="protein sequence ID" value="AXX86768.1"/>
    <property type="molecule type" value="Genomic_DNA"/>
</dbReference>
<gene>
    <name evidence="5" type="ORF">AMRN_1017</name>
    <name evidence="6" type="ORF">CPH92_04205</name>
</gene>
<sequence>MPFQSNNIFGILIANIRNHLKNNLEKKLQEHDISAAQSIIIRRLCEKDNLTQKELAKDTYFKQSSLTLLIDKLEKKGLVERKNKKNDRRAYLICITSKGKELEQIIKDAGKELEEKALEGIDLHNKELLIQALKQVYSNLK</sequence>